<dbReference type="Pfam" id="PF01558">
    <property type="entry name" value="POR"/>
    <property type="match status" value="1"/>
</dbReference>
<organism evidence="5 6">
    <name type="scientific">Paraburkholderia metrosideri</name>
    <dbReference type="NCBI Taxonomy" id="580937"/>
    <lineage>
        <taxon>Bacteria</taxon>
        <taxon>Pseudomonadati</taxon>
        <taxon>Pseudomonadota</taxon>
        <taxon>Betaproteobacteria</taxon>
        <taxon>Burkholderiales</taxon>
        <taxon>Burkholderiaceae</taxon>
        <taxon>Paraburkholderia</taxon>
    </lineage>
</organism>
<keyword evidence="1" id="KW-0560">Oxidoreductase</keyword>
<dbReference type="SUPFAM" id="SSF53323">
    <property type="entry name" value="Pyruvate-ferredoxin oxidoreductase, PFOR, domain III"/>
    <property type="match status" value="1"/>
</dbReference>
<evidence type="ECO:0000259" key="3">
    <source>
        <dbReference type="Pfam" id="PF01558"/>
    </source>
</evidence>
<name>A0ABN7I9B8_9BURK</name>
<dbReference type="Pfam" id="PF20169">
    <property type="entry name" value="DUF6537"/>
    <property type="match status" value="1"/>
</dbReference>
<dbReference type="InterPro" id="IPR052198">
    <property type="entry name" value="IorB_Oxidoreductase"/>
</dbReference>
<evidence type="ECO:0008006" key="7">
    <source>
        <dbReference type="Google" id="ProtNLM"/>
    </source>
</evidence>
<gene>
    <name evidence="5" type="ORF">LMG28140_05993</name>
</gene>
<dbReference type="InterPro" id="IPR002869">
    <property type="entry name" value="Pyrv_flavodox_OxRed_cen"/>
</dbReference>
<dbReference type="RefSeq" id="WP_201645879.1">
    <property type="nucleotide sequence ID" value="NZ_CAJHCP010000016.1"/>
</dbReference>
<evidence type="ECO:0000313" key="6">
    <source>
        <dbReference type="Proteomes" id="UP000598032"/>
    </source>
</evidence>
<proteinExistence type="predicted"/>
<dbReference type="Gene3D" id="3.40.920.10">
    <property type="entry name" value="Pyruvate-ferredoxin oxidoreductase, PFOR, domain III"/>
    <property type="match status" value="1"/>
</dbReference>
<evidence type="ECO:0000256" key="2">
    <source>
        <dbReference type="SAM" id="MobiDB-lite"/>
    </source>
</evidence>
<comment type="caution">
    <text evidence="5">The sequence shown here is derived from an EMBL/GenBank/DDBJ whole genome shotgun (WGS) entry which is preliminary data.</text>
</comment>
<protein>
    <recommendedName>
        <fullName evidence="7">Indolepyruvate oxidoreductase subunit beta family protein</fullName>
    </recommendedName>
</protein>
<evidence type="ECO:0000313" key="5">
    <source>
        <dbReference type="EMBL" id="CAD6556833.1"/>
    </source>
</evidence>
<sequence length="547" mass="59601">MSKSMRPVSVAILAMGGEGGGVLADWIVDLAEHEGYPAQTTSVPGVAQRTGATIYYVEFYPHAVDIHDHVHEPVLSLVPMPGDVDVVIASELMEMGRAVQRGLVTSDRTTLIASTHRVYSMTEKTSMSDGRVDPKPFIKQAEGAAKHFVRADFAQIAEQNGSVISAALLGALAGSEVLPFSREQFEAAIRRAGVGVDSSLKAFAAGVETARASYRNDGGAEESTQRNGAAGAKPGALPPAPDAAANPDIVALERRIAGEFPRYVTDVLSRAVRRLADYQDARYAHSYLDKLKPLLAVDGTQDQPSDADTLLSETARHLALWMSYEDTVRVAELKIRATRFTRVRDEVKAQPEQVVHINEFLHPRVDEIADTLPAALGRWLLRPGMLHNLVKRMTSRGRVVRTTSLRGFLMLYGVASLRTIRRRSLRFANEHAEIDAWLARVQGFAATDYALALEIARSQRLVKGYGDTHARGMRNYRKLVAVLPAIARTATPAARLRTLCEAALADEAGEKLDALLDALQKNDLANVRHAADTESRASDLLMASTTR</sequence>
<dbReference type="NCBIfam" id="NF006179">
    <property type="entry name" value="PRK08312.1"/>
    <property type="match status" value="1"/>
</dbReference>
<evidence type="ECO:0000256" key="1">
    <source>
        <dbReference type="ARBA" id="ARBA00023002"/>
    </source>
</evidence>
<dbReference type="EMBL" id="CAJHCP010000016">
    <property type="protein sequence ID" value="CAD6556833.1"/>
    <property type="molecule type" value="Genomic_DNA"/>
</dbReference>
<dbReference type="InterPro" id="IPR046667">
    <property type="entry name" value="DUF6537"/>
</dbReference>
<accession>A0ABN7I9B8</accession>
<dbReference type="Proteomes" id="UP000598032">
    <property type="component" value="Unassembled WGS sequence"/>
</dbReference>
<feature type="domain" description="Pyruvate/ketoisovalerate oxidoreductase catalytic" evidence="3">
    <location>
        <begin position="16"/>
        <end position="208"/>
    </location>
</feature>
<feature type="region of interest" description="Disordered" evidence="2">
    <location>
        <begin position="214"/>
        <end position="244"/>
    </location>
</feature>
<feature type="domain" description="DUF6537" evidence="4">
    <location>
        <begin position="265"/>
        <end position="480"/>
    </location>
</feature>
<dbReference type="InterPro" id="IPR019752">
    <property type="entry name" value="Pyrv/ketoisovalerate_OxRed_cat"/>
</dbReference>
<evidence type="ECO:0000259" key="4">
    <source>
        <dbReference type="Pfam" id="PF20169"/>
    </source>
</evidence>
<keyword evidence="6" id="KW-1185">Reference proteome</keyword>
<dbReference type="PANTHER" id="PTHR43854">
    <property type="entry name" value="INDOLEPYRUVATE OXIDOREDUCTASE SUBUNIT IORB"/>
    <property type="match status" value="1"/>
</dbReference>
<dbReference type="PANTHER" id="PTHR43854:SF1">
    <property type="entry name" value="INDOLEPYRUVATE OXIDOREDUCTASE SUBUNIT IORB"/>
    <property type="match status" value="1"/>
</dbReference>
<reference evidence="5 6" key="1">
    <citation type="submission" date="2020-10" db="EMBL/GenBank/DDBJ databases">
        <authorList>
            <person name="Peeters C."/>
        </authorList>
    </citation>
    <scope>NUCLEOTIDE SEQUENCE [LARGE SCALE GENOMIC DNA]</scope>
    <source>
        <strain evidence="5 6">LMG 28140</strain>
    </source>
</reference>